<dbReference type="InterPro" id="IPR036291">
    <property type="entry name" value="NAD(P)-bd_dom_sf"/>
</dbReference>
<feature type="region of interest" description="Disordered" evidence="4">
    <location>
        <begin position="1"/>
        <end position="22"/>
    </location>
</feature>
<dbReference type="EMBL" id="MU001631">
    <property type="protein sequence ID" value="KAF2488199.1"/>
    <property type="molecule type" value="Genomic_DNA"/>
</dbReference>
<protein>
    <submittedName>
        <fullName evidence="6">Chaperonin 10-like protein</fullName>
    </submittedName>
</protein>
<dbReference type="RefSeq" id="XP_033594768.1">
    <property type="nucleotide sequence ID" value="XM_033731326.1"/>
</dbReference>
<dbReference type="CDD" id="cd08249">
    <property type="entry name" value="enoyl_reductase_like"/>
    <property type="match status" value="1"/>
</dbReference>
<dbReference type="SUPFAM" id="SSF51735">
    <property type="entry name" value="NAD(P)-binding Rossmann-fold domains"/>
    <property type="match status" value="1"/>
</dbReference>
<evidence type="ECO:0000256" key="1">
    <source>
        <dbReference type="ARBA" id="ARBA00008072"/>
    </source>
</evidence>
<evidence type="ECO:0000313" key="7">
    <source>
        <dbReference type="Proteomes" id="UP000799767"/>
    </source>
</evidence>
<dbReference type="InterPro" id="IPR013154">
    <property type="entry name" value="ADH-like_N"/>
</dbReference>
<comment type="subunit">
    <text evidence="2">Monomer.</text>
</comment>
<dbReference type="PANTHER" id="PTHR45348:SF2">
    <property type="entry name" value="ZINC-TYPE ALCOHOL DEHYDROGENASE-LIKE PROTEIN C2E1P3.01"/>
    <property type="match status" value="1"/>
</dbReference>
<name>A0A6A6Q821_9PEZI</name>
<reference evidence="6" key="1">
    <citation type="journal article" date="2020" name="Stud. Mycol.">
        <title>101 Dothideomycetes genomes: a test case for predicting lifestyles and emergence of pathogens.</title>
        <authorList>
            <person name="Haridas S."/>
            <person name="Albert R."/>
            <person name="Binder M."/>
            <person name="Bloem J."/>
            <person name="Labutti K."/>
            <person name="Salamov A."/>
            <person name="Andreopoulos B."/>
            <person name="Baker S."/>
            <person name="Barry K."/>
            <person name="Bills G."/>
            <person name="Bluhm B."/>
            <person name="Cannon C."/>
            <person name="Castanera R."/>
            <person name="Culley D."/>
            <person name="Daum C."/>
            <person name="Ezra D."/>
            <person name="Gonzalez J."/>
            <person name="Henrissat B."/>
            <person name="Kuo A."/>
            <person name="Liang C."/>
            <person name="Lipzen A."/>
            <person name="Lutzoni F."/>
            <person name="Magnuson J."/>
            <person name="Mondo S."/>
            <person name="Nolan M."/>
            <person name="Ohm R."/>
            <person name="Pangilinan J."/>
            <person name="Park H.-J."/>
            <person name="Ramirez L."/>
            <person name="Alfaro M."/>
            <person name="Sun H."/>
            <person name="Tritt A."/>
            <person name="Yoshinaga Y."/>
            <person name="Zwiers L.-H."/>
            <person name="Turgeon B."/>
            <person name="Goodwin S."/>
            <person name="Spatafora J."/>
            <person name="Crous P."/>
            <person name="Grigoriev I."/>
        </authorList>
    </citation>
    <scope>NUCLEOTIDE SEQUENCE</scope>
    <source>
        <strain evidence="6">CBS 113389</strain>
    </source>
</reference>
<comment type="similarity">
    <text evidence="1">Belongs to the zinc-containing alcohol dehydrogenase family.</text>
</comment>
<dbReference type="SMART" id="SM00829">
    <property type="entry name" value="PKS_ER"/>
    <property type="match status" value="1"/>
</dbReference>
<dbReference type="InterPro" id="IPR011032">
    <property type="entry name" value="GroES-like_sf"/>
</dbReference>
<sequence length="342" mass="36635">MTHQAAWSDGKGRNVEVRTVTTPTPGPGELLIKVEVIAFSPIESKMQRFETHPVKYPYVSGLSFAGIVESMGTGVDKFAPGDRVTTLRPESTLEDARWGGFQQFAIAAPESTAKLPIGVSLEDGAATIMNLASISSALSLHADLRRPSLAEPAPPIDEKVLIYGGSSSSGGLAICYAKAAGYKVITTSSPRNRSHVGSLKPDHIIDHTQPHAEIVSEIASNGPYKCIFDAIGLPPVTSIMVEYLKGIGGCHYLAFIPPLPGTIPIPANITREFDSFGWTLEKNADFKKWFYEELLPRGLASGVIKPTPTRWLEGGLGGVQEALDLMGDGKVSGQKLVLNPWS</sequence>
<dbReference type="InterPro" id="IPR020843">
    <property type="entry name" value="ER"/>
</dbReference>
<evidence type="ECO:0000256" key="3">
    <source>
        <dbReference type="ARBA" id="ARBA00023002"/>
    </source>
</evidence>
<dbReference type="Proteomes" id="UP000799767">
    <property type="component" value="Unassembled WGS sequence"/>
</dbReference>
<gene>
    <name evidence="6" type="ORF">BDY17DRAFT_25324</name>
</gene>
<evidence type="ECO:0000313" key="6">
    <source>
        <dbReference type="EMBL" id="KAF2488199.1"/>
    </source>
</evidence>
<dbReference type="GeneID" id="54472328"/>
<dbReference type="Gene3D" id="3.40.50.720">
    <property type="entry name" value="NAD(P)-binding Rossmann-like Domain"/>
    <property type="match status" value="1"/>
</dbReference>
<dbReference type="SUPFAM" id="SSF50129">
    <property type="entry name" value="GroES-like"/>
    <property type="match status" value="1"/>
</dbReference>
<feature type="domain" description="Enoyl reductase (ER)" evidence="5">
    <location>
        <begin position="12"/>
        <end position="338"/>
    </location>
</feature>
<keyword evidence="3" id="KW-0560">Oxidoreductase</keyword>
<dbReference type="GO" id="GO:0016651">
    <property type="term" value="F:oxidoreductase activity, acting on NAD(P)H"/>
    <property type="evidence" value="ECO:0007669"/>
    <property type="project" value="InterPro"/>
</dbReference>
<proteinExistence type="inferred from homology"/>
<keyword evidence="7" id="KW-1185">Reference proteome</keyword>
<evidence type="ECO:0000256" key="4">
    <source>
        <dbReference type="SAM" id="MobiDB-lite"/>
    </source>
</evidence>
<dbReference type="Gene3D" id="3.90.180.10">
    <property type="entry name" value="Medium-chain alcohol dehydrogenases, catalytic domain"/>
    <property type="match status" value="1"/>
</dbReference>
<evidence type="ECO:0000256" key="2">
    <source>
        <dbReference type="ARBA" id="ARBA00011245"/>
    </source>
</evidence>
<organism evidence="6 7">
    <name type="scientific">Neohortaea acidophila</name>
    <dbReference type="NCBI Taxonomy" id="245834"/>
    <lineage>
        <taxon>Eukaryota</taxon>
        <taxon>Fungi</taxon>
        <taxon>Dikarya</taxon>
        <taxon>Ascomycota</taxon>
        <taxon>Pezizomycotina</taxon>
        <taxon>Dothideomycetes</taxon>
        <taxon>Dothideomycetidae</taxon>
        <taxon>Mycosphaerellales</taxon>
        <taxon>Teratosphaeriaceae</taxon>
        <taxon>Neohortaea</taxon>
    </lineage>
</organism>
<accession>A0A6A6Q821</accession>
<dbReference type="InterPro" id="IPR047122">
    <property type="entry name" value="Trans-enoyl_RdTase-like"/>
</dbReference>
<dbReference type="OrthoDB" id="3509362at2759"/>
<dbReference type="AlphaFoldDB" id="A0A6A6Q821"/>
<evidence type="ECO:0000259" key="5">
    <source>
        <dbReference type="SMART" id="SM00829"/>
    </source>
</evidence>
<dbReference type="PANTHER" id="PTHR45348">
    <property type="entry name" value="HYPOTHETICAL OXIDOREDUCTASE (EUROFUNG)"/>
    <property type="match status" value="1"/>
</dbReference>
<dbReference type="Pfam" id="PF08240">
    <property type="entry name" value="ADH_N"/>
    <property type="match status" value="1"/>
</dbReference>